<dbReference type="Proteomes" id="UP000692954">
    <property type="component" value="Unassembled WGS sequence"/>
</dbReference>
<feature type="compositionally biased region" description="Polar residues" evidence="1">
    <location>
        <begin position="343"/>
        <end position="353"/>
    </location>
</feature>
<accession>A0A8S1PGF1</accession>
<protein>
    <submittedName>
        <fullName evidence="2">Uncharacterized protein</fullName>
    </submittedName>
</protein>
<dbReference type="AlphaFoldDB" id="A0A8S1PGF1"/>
<comment type="caution">
    <text evidence="2">The sequence shown here is derived from an EMBL/GenBank/DDBJ whole genome shotgun (WGS) entry which is preliminary data.</text>
</comment>
<dbReference type="EMBL" id="CAJJDN010000077">
    <property type="protein sequence ID" value="CAD8102362.1"/>
    <property type="molecule type" value="Genomic_DNA"/>
</dbReference>
<name>A0A8S1PGF1_9CILI</name>
<sequence length="449" mass="53448">MTINLKFQQLNDTFANISSQQNIKISYNLQNSCSTDRVRKLVNKVKAQSKQINNTHDIKLNRQLQQFKILDTFIDTKAQLKKLNILNNRDLLESVKNYLKRRKIARQLDQQEVELKKMHEQFEVKFETEFDKAFLDSDFFLDLGLVKVPTNKSKVLSKERLYNFNIRTISQYQSSCEQKSNRDQVTKSQYDQNLFYFYVEDHIEQIKKEKQEIDNWNQKIGKSIKCRTQTGDGNCGIQVEQQKINQIDYDKELYKIVLQYGIDLNSTELLEEDIYLAFKQQANEFIKSKINEAKMKHNQNIKEDQLNYIYQIKAQKKKISSIFEQQLFNISKQLYPNPKSRYRTQSNLPSVASENRKSQIEQEQINKKKQKMMLLNQFNLKSKRIINMCNKNEQKLLYNEFITDMQLMNLYMDEAIIKTNFNRKLSQLGFTKEDQILTKKQILFPGESQ</sequence>
<feature type="region of interest" description="Disordered" evidence="1">
    <location>
        <begin position="339"/>
        <end position="359"/>
    </location>
</feature>
<proteinExistence type="predicted"/>
<evidence type="ECO:0000313" key="3">
    <source>
        <dbReference type="Proteomes" id="UP000692954"/>
    </source>
</evidence>
<keyword evidence="3" id="KW-1185">Reference proteome</keyword>
<evidence type="ECO:0000256" key="1">
    <source>
        <dbReference type="SAM" id="MobiDB-lite"/>
    </source>
</evidence>
<organism evidence="2 3">
    <name type="scientific">Paramecium sonneborni</name>
    <dbReference type="NCBI Taxonomy" id="65129"/>
    <lineage>
        <taxon>Eukaryota</taxon>
        <taxon>Sar</taxon>
        <taxon>Alveolata</taxon>
        <taxon>Ciliophora</taxon>
        <taxon>Intramacronucleata</taxon>
        <taxon>Oligohymenophorea</taxon>
        <taxon>Peniculida</taxon>
        <taxon>Parameciidae</taxon>
        <taxon>Paramecium</taxon>
    </lineage>
</organism>
<gene>
    <name evidence="2" type="ORF">PSON_ATCC_30995.1.T0770223</name>
</gene>
<reference evidence="2" key="1">
    <citation type="submission" date="2021-01" db="EMBL/GenBank/DDBJ databases">
        <authorList>
            <consortium name="Genoscope - CEA"/>
            <person name="William W."/>
        </authorList>
    </citation>
    <scope>NUCLEOTIDE SEQUENCE</scope>
</reference>
<evidence type="ECO:0000313" key="2">
    <source>
        <dbReference type="EMBL" id="CAD8102362.1"/>
    </source>
</evidence>